<organism evidence="1">
    <name type="scientific">Helianthus annuus</name>
    <name type="common">Common sunflower</name>
    <dbReference type="NCBI Taxonomy" id="4232"/>
    <lineage>
        <taxon>Eukaryota</taxon>
        <taxon>Viridiplantae</taxon>
        <taxon>Streptophyta</taxon>
        <taxon>Embryophyta</taxon>
        <taxon>Tracheophyta</taxon>
        <taxon>Spermatophyta</taxon>
        <taxon>Magnoliopsida</taxon>
        <taxon>eudicotyledons</taxon>
        <taxon>Gunneridae</taxon>
        <taxon>Pentapetalae</taxon>
        <taxon>asterids</taxon>
        <taxon>campanulids</taxon>
        <taxon>Asterales</taxon>
        <taxon>Asteraceae</taxon>
        <taxon>Asteroideae</taxon>
        <taxon>Heliantheae alliance</taxon>
        <taxon>Heliantheae</taxon>
        <taxon>Helianthus</taxon>
    </lineage>
</organism>
<dbReference type="AlphaFoldDB" id="A0A1Y3BXL1"/>
<proteinExistence type="predicted"/>
<dbReference type="InParanoid" id="A0A1Y3BXL1"/>
<gene>
    <name evidence="1" type="ORF">HannXRQ_Chr00c0311g0573331</name>
</gene>
<sequence length="78" mass="8278">MVNVCSACQPCWVTFRQHSQPAIASSSGWNLPIGVLLACCGFGTRPISIIDPTKCSTWVAEGYFGTDASLVCLALINV</sequence>
<accession>A0A1Y3BXL1</accession>
<evidence type="ECO:0000313" key="1">
    <source>
        <dbReference type="EMBL" id="OTF84543.1"/>
    </source>
</evidence>
<reference evidence="1" key="1">
    <citation type="submission" date="2017-02" db="EMBL/GenBank/DDBJ databases">
        <title>Sunflower complete genome.</title>
        <authorList>
            <person name="Langlade N."/>
            <person name="Munos S."/>
        </authorList>
    </citation>
    <scope>NUCLEOTIDE SEQUENCE [LARGE SCALE GENOMIC DNA]</scope>
    <source>
        <tissue evidence="1">Leaves</tissue>
    </source>
</reference>
<name>A0A1Y3BXL1_HELAN</name>
<protein>
    <submittedName>
        <fullName evidence="1">Uncharacterized protein</fullName>
    </submittedName>
</protein>
<dbReference type="EMBL" id="KZ113632">
    <property type="protein sequence ID" value="OTF84543.1"/>
    <property type="molecule type" value="Genomic_DNA"/>
</dbReference>